<dbReference type="InterPro" id="IPR015419">
    <property type="entry name" value="CTAG/Pcc1"/>
</dbReference>
<dbReference type="GeneID" id="25400400"/>
<evidence type="ECO:0000313" key="3">
    <source>
        <dbReference type="Proteomes" id="UP000646844"/>
    </source>
</evidence>
<dbReference type="EMBL" id="DUJO01000052">
    <property type="protein sequence ID" value="HII75085.1"/>
    <property type="molecule type" value="Genomic_DNA"/>
</dbReference>
<proteinExistence type="inferred from homology"/>
<evidence type="ECO:0000313" key="2">
    <source>
        <dbReference type="EMBL" id="HII75085.1"/>
    </source>
</evidence>
<organism evidence="2 3">
    <name type="scientific">Sulfurisphaera tokodaii</name>
    <dbReference type="NCBI Taxonomy" id="111955"/>
    <lineage>
        <taxon>Archaea</taxon>
        <taxon>Thermoproteota</taxon>
        <taxon>Thermoprotei</taxon>
        <taxon>Sulfolobales</taxon>
        <taxon>Sulfolobaceae</taxon>
        <taxon>Sulfurisphaera</taxon>
    </lineage>
</organism>
<accession>A0A832TJH0</accession>
<protein>
    <recommendedName>
        <fullName evidence="4">KEOPS complex subunit Pcc1</fullName>
    </recommendedName>
</protein>
<dbReference type="RefSeq" id="WP_052846760.1">
    <property type="nucleotide sequence ID" value="NZ_BAABQO010000001.1"/>
</dbReference>
<dbReference type="NCBIfam" id="NF011470">
    <property type="entry name" value="PRK14887.1"/>
    <property type="match status" value="1"/>
</dbReference>
<evidence type="ECO:0000256" key="1">
    <source>
        <dbReference type="ARBA" id="ARBA00007073"/>
    </source>
</evidence>
<dbReference type="Proteomes" id="UP000646844">
    <property type="component" value="Unassembled WGS sequence"/>
</dbReference>
<evidence type="ECO:0008006" key="4">
    <source>
        <dbReference type="Google" id="ProtNLM"/>
    </source>
</evidence>
<dbReference type="AlphaFoldDB" id="A0A832TJH0"/>
<name>A0A832TJH0_9CREN</name>
<reference evidence="2" key="1">
    <citation type="journal article" date="2020" name="bioRxiv">
        <title>A rank-normalized archaeal taxonomy based on genome phylogeny resolves widespread incomplete and uneven classifications.</title>
        <authorList>
            <person name="Rinke C."/>
            <person name="Chuvochina M."/>
            <person name="Mussig A.J."/>
            <person name="Chaumeil P.-A."/>
            <person name="Waite D.W."/>
            <person name="Whitman W.B."/>
            <person name="Parks D.H."/>
            <person name="Hugenholtz P."/>
        </authorList>
    </citation>
    <scope>NUCLEOTIDE SEQUENCE</scope>
    <source>
        <strain evidence="2">UBA8838</strain>
    </source>
</reference>
<gene>
    <name evidence="2" type="ORF">HA332_12155</name>
</gene>
<comment type="caution">
    <text evidence="2">The sequence shown here is derived from an EMBL/GenBank/DDBJ whole genome shotgun (WGS) entry which is preliminary data.</text>
</comment>
<comment type="similarity">
    <text evidence="1">Belongs to the CTAG/PCC1 family.</text>
</comment>
<dbReference type="Pfam" id="PF09341">
    <property type="entry name" value="Pcc1"/>
    <property type="match status" value="1"/>
</dbReference>
<sequence>MNITVEITYDTNYAKEISNSISVDNIDIPKGMNIDILNKENKIIIKISMEIMEPRNVLTLRNTIDEILQHISTIEKTLMKLSH</sequence>